<proteinExistence type="predicted"/>
<name>A0AA39L4W5_SARSR</name>
<dbReference type="Proteomes" id="UP001175261">
    <property type="component" value="Unassembled WGS sequence"/>
</dbReference>
<gene>
    <name evidence="1" type="ORF">NLU13_8346</name>
</gene>
<accession>A0AA39L4W5</accession>
<dbReference type="AlphaFoldDB" id="A0AA39L4W5"/>
<sequence length="309" mass="33068">MVDIIGFVSGVLGIYSFIEGLFPGTPDGPSATVRVAVGLSGTEGDDGPLTGPDGVVKSVRIYNNNGEFLSASADDQNVGDGGYTDFTLNQGNNQQTPYVQVRSGDGSNMCLAYLSVTFADGQKRAWDGSWAPQFGLGWYYSGIFVSESDTDTGLCIWLDDLVGTIFVYMPAFSGTGEDPNPDINAYIGERGFRAYKYNDAVEEIPLPQTAAQRKKRTAKKADTRLVISNHPGHSAAALCESDTSYGPSLVSLIEGLFCNMETREVQPICAGELTEDCFNVPKVEAGQRLASVQGTGFSGVIDWTVDAKR</sequence>
<protein>
    <submittedName>
        <fullName evidence="1">Uncharacterized protein</fullName>
    </submittedName>
</protein>
<evidence type="ECO:0000313" key="2">
    <source>
        <dbReference type="Proteomes" id="UP001175261"/>
    </source>
</evidence>
<organism evidence="1 2">
    <name type="scientific">Sarocladium strictum</name>
    <name type="common">Black bundle disease fungus</name>
    <name type="synonym">Acremonium strictum</name>
    <dbReference type="NCBI Taxonomy" id="5046"/>
    <lineage>
        <taxon>Eukaryota</taxon>
        <taxon>Fungi</taxon>
        <taxon>Dikarya</taxon>
        <taxon>Ascomycota</taxon>
        <taxon>Pezizomycotina</taxon>
        <taxon>Sordariomycetes</taxon>
        <taxon>Hypocreomycetidae</taxon>
        <taxon>Hypocreales</taxon>
        <taxon>Sarocladiaceae</taxon>
        <taxon>Sarocladium</taxon>
    </lineage>
</organism>
<dbReference type="EMBL" id="JAPDFR010000008">
    <property type="protein sequence ID" value="KAK0384258.1"/>
    <property type="molecule type" value="Genomic_DNA"/>
</dbReference>
<evidence type="ECO:0000313" key="1">
    <source>
        <dbReference type="EMBL" id="KAK0384258.1"/>
    </source>
</evidence>
<reference evidence="1" key="1">
    <citation type="submission" date="2022-10" db="EMBL/GenBank/DDBJ databases">
        <title>Determination and structural analysis of whole genome sequence of Sarocladium strictum F4-1.</title>
        <authorList>
            <person name="Hu L."/>
            <person name="Jiang Y."/>
        </authorList>
    </citation>
    <scope>NUCLEOTIDE SEQUENCE</scope>
    <source>
        <strain evidence="1">F4-1</strain>
    </source>
</reference>
<comment type="caution">
    <text evidence="1">The sequence shown here is derived from an EMBL/GenBank/DDBJ whole genome shotgun (WGS) entry which is preliminary data.</text>
</comment>
<keyword evidence="2" id="KW-1185">Reference proteome</keyword>